<keyword evidence="3 5" id="KW-1133">Transmembrane helix</keyword>
<keyword evidence="4 5" id="KW-0472">Membrane</keyword>
<feature type="transmembrane region" description="Helical" evidence="5">
    <location>
        <begin position="139"/>
        <end position="161"/>
    </location>
</feature>
<dbReference type="EMBL" id="SFCC01000012">
    <property type="protein sequence ID" value="RZQ61468.1"/>
    <property type="molecule type" value="Genomic_DNA"/>
</dbReference>
<evidence type="ECO:0000313" key="8">
    <source>
        <dbReference type="Proteomes" id="UP000292003"/>
    </source>
</evidence>
<evidence type="ECO:0000256" key="1">
    <source>
        <dbReference type="ARBA" id="ARBA00004141"/>
    </source>
</evidence>
<feature type="transmembrane region" description="Helical" evidence="5">
    <location>
        <begin position="217"/>
        <end position="236"/>
    </location>
</feature>
<dbReference type="OrthoDB" id="3567423at2"/>
<dbReference type="Proteomes" id="UP000292003">
    <property type="component" value="Unassembled WGS sequence"/>
</dbReference>
<dbReference type="GO" id="GO:0016020">
    <property type="term" value="C:membrane"/>
    <property type="evidence" value="ECO:0007669"/>
    <property type="project" value="UniProtKB-SubCell"/>
</dbReference>
<reference evidence="7 8" key="1">
    <citation type="submission" date="2019-02" db="EMBL/GenBank/DDBJ databases">
        <title>Draft genome sequence of Amycolatopsis sp. 8-3EHSu isolated from roots of Suaeda maritima.</title>
        <authorList>
            <person name="Duangmal K."/>
            <person name="Chantavorakit T."/>
        </authorList>
    </citation>
    <scope>NUCLEOTIDE SEQUENCE [LARGE SCALE GENOMIC DNA]</scope>
    <source>
        <strain evidence="7 8">8-3EHSu</strain>
    </source>
</reference>
<dbReference type="RefSeq" id="WP_130477771.1">
    <property type="nucleotide sequence ID" value="NZ_SFCC01000012.1"/>
</dbReference>
<comment type="subcellular location">
    <subcellularLocation>
        <location evidence="1">Membrane</location>
        <topology evidence="1">Multi-pass membrane protein</topology>
    </subcellularLocation>
</comment>
<feature type="transmembrane region" description="Helical" evidence="5">
    <location>
        <begin position="168"/>
        <end position="188"/>
    </location>
</feature>
<organism evidence="7 8">
    <name type="scientific">Amycolatopsis suaedae</name>
    <dbReference type="NCBI Taxonomy" id="2510978"/>
    <lineage>
        <taxon>Bacteria</taxon>
        <taxon>Bacillati</taxon>
        <taxon>Actinomycetota</taxon>
        <taxon>Actinomycetes</taxon>
        <taxon>Pseudonocardiales</taxon>
        <taxon>Pseudonocardiaceae</taxon>
        <taxon>Amycolatopsis</taxon>
    </lineage>
</organism>
<evidence type="ECO:0000259" key="6">
    <source>
        <dbReference type="Pfam" id="PF12698"/>
    </source>
</evidence>
<evidence type="ECO:0000256" key="2">
    <source>
        <dbReference type="ARBA" id="ARBA00022692"/>
    </source>
</evidence>
<keyword evidence="2 5" id="KW-0812">Transmembrane</keyword>
<dbReference type="Pfam" id="PF12698">
    <property type="entry name" value="ABC2_membrane_3"/>
    <property type="match status" value="1"/>
</dbReference>
<evidence type="ECO:0000313" key="7">
    <source>
        <dbReference type="EMBL" id="RZQ61468.1"/>
    </source>
</evidence>
<evidence type="ECO:0000256" key="4">
    <source>
        <dbReference type="ARBA" id="ARBA00023136"/>
    </source>
</evidence>
<gene>
    <name evidence="7" type="ORF">EWH70_24140</name>
</gene>
<accession>A0A4Q7J3U7</accession>
<evidence type="ECO:0000256" key="5">
    <source>
        <dbReference type="SAM" id="Phobius"/>
    </source>
</evidence>
<dbReference type="GO" id="GO:0140359">
    <property type="term" value="F:ABC-type transporter activity"/>
    <property type="evidence" value="ECO:0007669"/>
    <property type="project" value="InterPro"/>
</dbReference>
<protein>
    <submittedName>
        <fullName evidence="7">ABC transporter permease</fullName>
    </submittedName>
</protein>
<feature type="transmembrane region" description="Helical" evidence="5">
    <location>
        <begin position="21"/>
        <end position="38"/>
    </location>
</feature>
<keyword evidence="8" id="KW-1185">Reference proteome</keyword>
<comment type="caution">
    <text evidence="7">The sequence shown here is derived from an EMBL/GenBank/DDBJ whole genome shotgun (WGS) entry which is preliminary data.</text>
</comment>
<feature type="transmembrane region" description="Helical" evidence="5">
    <location>
        <begin position="105"/>
        <end position="127"/>
    </location>
</feature>
<feature type="domain" description="ABC-2 type transporter transmembrane" evidence="6">
    <location>
        <begin position="59"/>
        <end position="221"/>
    </location>
</feature>
<evidence type="ECO:0000256" key="3">
    <source>
        <dbReference type="ARBA" id="ARBA00022989"/>
    </source>
</evidence>
<dbReference type="InterPro" id="IPR013525">
    <property type="entry name" value="ABC2_TM"/>
</dbReference>
<feature type="transmembrane region" description="Helical" evidence="5">
    <location>
        <begin position="58"/>
        <end position="84"/>
    </location>
</feature>
<dbReference type="AlphaFoldDB" id="A0A4Q7J3U7"/>
<name>A0A4Q7J3U7_9PSEU</name>
<sequence>MAHTFAAFGRNDLRGVGRDSLLVGVTLAPLVWIAAVRFGTPPVTRLLAEDHQFDLTPYYPVILVGFLLLTSAIIVGGVTGMLVLEERDAHTLTAVRVTPASLGSYLAYRATVAVVLTTVYVIATITVSGLLPGHLVPALIPIGLLTGLSALVIALAILAVAKNKVEGIAAIRALGIIVAGLPLLPAFIDSDWDLAFGILPTYWPAQAFLTASDGGTWWPYLLAGTAFHALLAWPLYRRFIRTSS</sequence>
<proteinExistence type="predicted"/>